<evidence type="ECO:0000313" key="1">
    <source>
        <dbReference type="EMBL" id="KPH77505.1"/>
    </source>
</evidence>
<evidence type="ECO:0000313" key="2">
    <source>
        <dbReference type="Proteomes" id="UP000037822"/>
    </source>
</evidence>
<evidence type="ECO:0008006" key="3">
    <source>
        <dbReference type="Google" id="ProtNLM"/>
    </source>
</evidence>
<dbReference type="Pfam" id="PF11064">
    <property type="entry name" value="DUF2865"/>
    <property type="match status" value="1"/>
</dbReference>
<organism evidence="1 2">
    <name type="scientific">Bosea vaviloviae</name>
    <dbReference type="NCBI Taxonomy" id="1526658"/>
    <lineage>
        <taxon>Bacteria</taxon>
        <taxon>Pseudomonadati</taxon>
        <taxon>Pseudomonadota</taxon>
        <taxon>Alphaproteobacteria</taxon>
        <taxon>Hyphomicrobiales</taxon>
        <taxon>Boseaceae</taxon>
        <taxon>Bosea</taxon>
    </lineage>
</organism>
<proteinExistence type="predicted"/>
<protein>
    <recommendedName>
        <fullName evidence="3">DUF2865 domain-containing protein</fullName>
    </recommendedName>
</protein>
<dbReference type="Proteomes" id="UP000037822">
    <property type="component" value="Unassembled WGS sequence"/>
</dbReference>
<dbReference type="PATRIC" id="fig|1526658.3.peg.2511"/>
<comment type="caution">
    <text evidence="1">The sequence shown here is derived from an EMBL/GenBank/DDBJ whole genome shotgun (WGS) entry which is preliminary data.</text>
</comment>
<dbReference type="AlphaFoldDB" id="A0A0N0M9Z3"/>
<reference evidence="1 2" key="1">
    <citation type="submission" date="2015-07" db="EMBL/GenBank/DDBJ databases">
        <title>Whole genome sequencing of Bosea vaviloviae isolated from cave pool.</title>
        <authorList>
            <person name="Tan N.E.H."/>
            <person name="Lee Y.P."/>
            <person name="Gan H.M."/>
            <person name="Barton H."/>
            <person name="Savka M.A."/>
        </authorList>
    </citation>
    <scope>NUCLEOTIDE SEQUENCE [LARGE SCALE GENOMIC DNA]</scope>
    <source>
        <strain evidence="1 2">SD260</strain>
    </source>
</reference>
<name>A0A0N0M9Z3_9HYPH</name>
<dbReference type="EMBL" id="LGSZ01000059">
    <property type="protein sequence ID" value="KPH77505.1"/>
    <property type="molecule type" value="Genomic_DNA"/>
</dbReference>
<gene>
    <name evidence="1" type="ORF">AE618_22160</name>
</gene>
<sequence>MGALGLALGAGGAVFTVSLVQAEDDAGIRAFHRQEAASRQAGGYQATPQQPQPRAYAYAPSRSGWQIPLLRMESDGRIAHPPVDLNPFRQRVVVHGQKRQPKSVAHVRLDTVSGAADVARTICVRLCDGFHAPLGYLRTASDMKAHEALCQAMNPGIPVKVFRVSAGASDIGNAQAADGKRYGALPMAYSHESTRDAAACRPAIVQAGERRVSLLRDFTLRPGDSVVLDGKVRTFAGGSRWPYSARDFRDFRSASELSKGQRKQIDDRVGISRMEAEARGLRRQMRLREASLHDDNLASDAVGGFTLRGSLDPVRRGPVRVISLLVP</sequence>
<accession>A0A0N0M9Z3</accession>
<keyword evidence="2" id="KW-1185">Reference proteome</keyword>
<dbReference type="InterPro" id="IPR021293">
    <property type="entry name" value="DUF2865"/>
</dbReference>